<organism evidence="2 3">
    <name type="scientific">Prorocentrum cordatum</name>
    <dbReference type="NCBI Taxonomy" id="2364126"/>
    <lineage>
        <taxon>Eukaryota</taxon>
        <taxon>Sar</taxon>
        <taxon>Alveolata</taxon>
        <taxon>Dinophyceae</taxon>
        <taxon>Prorocentrales</taxon>
        <taxon>Prorocentraceae</taxon>
        <taxon>Prorocentrum</taxon>
    </lineage>
</organism>
<feature type="non-terminal residue" evidence="2">
    <location>
        <position position="113"/>
    </location>
</feature>
<feature type="non-terminal residue" evidence="2">
    <location>
        <position position="1"/>
    </location>
</feature>
<gene>
    <name evidence="2" type="ORF">PCOR1329_LOCUS40519</name>
</gene>
<reference evidence="2" key="1">
    <citation type="submission" date="2023-10" db="EMBL/GenBank/DDBJ databases">
        <authorList>
            <person name="Chen Y."/>
            <person name="Shah S."/>
            <person name="Dougan E. K."/>
            <person name="Thang M."/>
            <person name="Chan C."/>
        </authorList>
    </citation>
    <scope>NUCLEOTIDE SEQUENCE [LARGE SCALE GENOMIC DNA]</scope>
</reference>
<protein>
    <submittedName>
        <fullName evidence="2">Uncharacterized protein</fullName>
    </submittedName>
</protein>
<feature type="compositionally biased region" description="Basic residues" evidence="1">
    <location>
        <begin position="28"/>
        <end position="57"/>
    </location>
</feature>
<sequence>LAAHRLRGHGGRGRGRGLHAAGGLRGRLPQRLHALRGRLPLRLRRRGGHLHKPRARPGPRGPRGPRDPQVPALRRRPHRRGVRRPRAAAPLRARAVAGGDMRGRPRPQSGWQL</sequence>
<evidence type="ECO:0000256" key="1">
    <source>
        <dbReference type="SAM" id="MobiDB-lite"/>
    </source>
</evidence>
<evidence type="ECO:0000313" key="3">
    <source>
        <dbReference type="Proteomes" id="UP001189429"/>
    </source>
</evidence>
<feature type="compositionally biased region" description="Low complexity" evidence="1">
    <location>
        <begin position="87"/>
        <end position="99"/>
    </location>
</feature>
<feature type="compositionally biased region" description="Basic residues" evidence="1">
    <location>
        <begin position="73"/>
        <end position="86"/>
    </location>
</feature>
<keyword evidence="3" id="KW-1185">Reference proteome</keyword>
<feature type="region of interest" description="Disordered" evidence="1">
    <location>
        <begin position="1"/>
        <end position="113"/>
    </location>
</feature>
<evidence type="ECO:0000313" key="2">
    <source>
        <dbReference type="EMBL" id="CAK0847256.1"/>
    </source>
</evidence>
<proteinExistence type="predicted"/>
<comment type="caution">
    <text evidence="2">The sequence shown here is derived from an EMBL/GenBank/DDBJ whole genome shotgun (WGS) entry which is preliminary data.</text>
</comment>
<dbReference type="EMBL" id="CAUYUJ010014886">
    <property type="protein sequence ID" value="CAK0847256.1"/>
    <property type="molecule type" value="Genomic_DNA"/>
</dbReference>
<name>A0ABN9TMK1_9DINO</name>
<feature type="compositionally biased region" description="Basic residues" evidence="1">
    <location>
        <begin position="1"/>
        <end position="17"/>
    </location>
</feature>
<dbReference type="Proteomes" id="UP001189429">
    <property type="component" value="Unassembled WGS sequence"/>
</dbReference>
<accession>A0ABN9TMK1</accession>